<protein>
    <recommendedName>
        <fullName evidence="5 15">Hypoxanthine phosphoribosyltransferase</fullName>
        <ecNumber evidence="5 15">2.4.2.8</ecNumber>
    </recommendedName>
</protein>
<evidence type="ECO:0000256" key="13">
    <source>
        <dbReference type="ARBA" id="ARBA00048811"/>
    </source>
</evidence>
<evidence type="ECO:0000256" key="2">
    <source>
        <dbReference type="ARBA" id="ARBA00004496"/>
    </source>
</evidence>
<comment type="cofactor">
    <cofactor evidence="1 15">
        <name>Mg(2+)</name>
        <dbReference type="ChEBI" id="CHEBI:18420"/>
    </cofactor>
</comment>
<comment type="catalytic activity">
    <reaction evidence="14">
        <text>IMP + diphosphate = hypoxanthine + 5-phospho-alpha-D-ribose 1-diphosphate</text>
        <dbReference type="Rhea" id="RHEA:17973"/>
        <dbReference type="ChEBI" id="CHEBI:17368"/>
        <dbReference type="ChEBI" id="CHEBI:33019"/>
        <dbReference type="ChEBI" id="CHEBI:58017"/>
        <dbReference type="ChEBI" id="CHEBI:58053"/>
        <dbReference type="EC" id="2.4.2.8"/>
    </reaction>
    <physiologicalReaction direction="right-to-left" evidence="14">
        <dbReference type="Rhea" id="RHEA:17975"/>
    </physiologicalReaction>
</comment>
<keyword evidence="10 15" id="KW-0660">Purine salvage</keyword>
<evidence type="ECO:0000313" key="17">
    <source>
        <dbReference type="EMBL" id="SDF13217.1"/>
    </source>
</evidence>
<dbReference type="GO" id="GO:0032264">
    <property type="term" value="P:IMP salvage"/>
    <property type="evidence" value="ECO:0007669"/>
    <property type="project" value="UniProtKB-UniPathway"/>
</dbReference>
<dbReference type="EMBL" id="LT629690">
    <property type="protein sequence ID" value="SDF13217.1"/>
    <property type="molecule type" value="Genomic_DNA"/>
</dbReference>
<reference evidence="17 18" key="1">
    <citation type="submission" date="2016-10" db="EMBL/GenBank/DDBJ databases">
        <authorList>
            <person name="de Groot N.N."/>
        </authorList>
    </citation>
    <scope>NUCLEOTIDE SEQUENCE [LARGE SCALE GENOMIC DNA]</scope>
    <source>
        <strain evidence="17 18">GAS232</strain>
    </source>
</reference>
<evidence type="ECO:0000313" key="18">
    <source>
        <dbReference type="Proteomes" id="UP000182427"/>
    </source>
</evidence>
<dbReference type="GO" id="GO:0052657">
    <property type="term" value="F:guanine phosphoribosyltransferase activity"/>
    <property type="evidence" value="ECO:0007669"/>
    <property type="project" value="RHEA"/>
</dbReference>
<dbReference type="PANTHER" id="PTHR43340:SF1">
    <property type="entry name" value="HYPOXANTHINE PHOSPHORIBOSYLTRANSFERASE"/>
    <property type="match status" value="1"/>
</dbReference>
<dbReference type="GO" id="GO:0005829">
    <property type="term" value="C:cytosol"/>
    <property type="evidence" value="ECO:0007669"/>
    <property type="project" value="TreeGrafter"/>
</dbReference>
<dbReference type="InterPro" id="IPR050408">
    <property type="entry name" value="HGPRT"/>
</dbReference>
<organism evidence="17 18">
    <name type="scientific">Terriglobus roseus</name>
    <dbReference type="NCBI Taxonomy" id="392734"/>
    <lineage>
        <taxon>Bacteria</taxon>
        <taxon>Pseudomonadati</taxon>
        <taxon>Acidobacteriota</taxon>
        <taxon>Terriglobia</taxon>
        <taxon>Terriglobales</taxon>
        <taxon>Acidobacteriaceae</taxon>
        <taxon>Terriglobus</taxon>
    </lineage>
</organism>
<dbReference type="Pfam" id="PF00156">
    <property type="entry name" value="Pribosyltran"/>
    <property type="match status" value="1"/>
</dbReference>
<dbReference type="Gene3D" id="3.40.50.2020">
    <property type="match status" value="1"/>
</dbReference>
<evidence type="ECO:0000256" key="6">
    <source>
        <dbReference type="ARBA" id="ARBA00022490"/>
    </source>
</evidence>
<evidence type="ECO:0000256" key="14">
    <source>
        <dbReference type="ARBA" id="ARBA00049402"/>
    </source>
</evidence>
<evidence type="ECO:0000259" key="16">
    <source>
        <dbReference type="Pfam" id="PF00156"/>
    </source>
</evidence>
<keyword evidence="7 15" id="KW-0328">Glycosyltransferase</keyword>
<dbReference type="CDD" id="cd06223">
    <property type="entry name" value="PRTases_typeI"/>
    <property type="match status" value="1"/>
</dbReference>
<dbReference type="SUPFAM" id="SSF53271">
    <property type="entry name" value="PRTase-like"/>
    <property type="match status" value="1"/>
</dbReference>
<keyword evidence="6 15" id="KW-0963">Cytoplasm</keyword>
<comment type="pathway">
    <text evidence="3 15">Purine metabolism; IMP biosynthesis via salvage pathway; IMP from hypoxanthine: step 1/1.</text>
</comment>
<evidence type="ECO:0000256" key="7">
    <source>
        <dbReference type="ARBA" id="ARBA00022676"/>
    </source>
</evidence>
<keyword evidence="11 15" id="KW-0547">Nucleotide-binding</keyword>
<evidence type="ECO:0000256" key="5">
    <source>
        <dbReference type="ARBA" id="ARBA00011895"/>
    </source>
</evidence>
<evidence type="ECO:0000256" key="11">
    <source>
        <dbReference type="ARBA" id="ARBA00022741"/>
    </source>
</evidence>
<dbReference type="AlphaFoldDB" id="A0A1G7IKG4"/>
<evidence type="ECO:0000256" key="10">
    <source>
        <dbReference type="ARBA" id="ARBA00022726"/>
    </source>
</evidence>
<gene>
    <name evidence="17" type="ORF">SAMN05444167_1485</name>
</gene>
<evidence type="ECO:0000256" key="1">
    <source>
        <dbReference type="ARBA" id="ARBA00001946"/>
    </source>
</evidence>
<dbReference type="GO" id="GO:0004422">
    <property type="term" value="F:hypoxanthine phosphoribosyltransferase activity"/>
    <property type="evidence" value="ECO:0007669"/>
    <property type="project" value="InterPro"/>
</dbReference>
<dbReference type="InterPro" id="IPR029057">
    <property type="entry name" value="PRTase-like"/>
</dbReference>
<dbReference type="GO" id="GO:0006178">
    <property type="term" value="P:guanine salvage"/>
    <property type="evidence" value="ECO:0007669"/>
    <property type="project" value="TreeGrafter"/>
</dbReference>
<comment type="similarity">
    <text evidence="4 15">Belongs to the purine/pyrimidine phosphoribosyltransferase family.</text>
</comment>
<sequence length="198" mass="21856">MNRTGRQSVTLYLMAQPTTPAVPASECEILFSADQIAERVKAIGKQISDDYKGENIVLVGVLKGAAIFLADLARAIEVDNTFDFVAVSSYGKGKTSSGAVKLIKDLDTPIEGKHVIVVEDILDTGLTLSYLRRLMLQHKPASLKIATCLDKPERRLVPIEADYVCFSIPNRFVIGYGMDYAEKYRNVADIRLFPEDKA</sequence>
<feature type="domain" description="Phosphoribosyltransferase" evidence="16">
    <location>
        <begin position="34"/>
        <end position="180"/>
    </location>
</feature>
<keyword evidence="8 15" id="KW-0808">Transferase</keyword>
<name>A0A1G7IKG4_9BACT</name>
<dbReference type="GO" id="GO:0046100">
    <property type="term" value="P:hypoxanthine metabolic process"/>
    <property type="evidence" value="ECO:0007669"/>
    <property type="project" value="TreeGrafter"/>
</dbReference>
<dbReference type="Proteomes" id="UP000182427">
    <property type="component" value="Chromosome I"/>
</dbReference>
<dbReference type="UniPathway" id="UPA00591">
    <property type="reaction ID" value="UER00648"/>
</dbReference>
<keyword evidence="12 15" id="KW-0460">Magnesium</keyword>
<dbReference type="InterPro" id="IPR000836">
    <property type="entry name" value="PRTase_dom"/>
</dbReference>
<evidence type="ECO:0000256" key="15">
    <source>
        <dbReference type="RuleBase" id="RU364099"/>
    </source>
</evidence>
<dbReference type="GO" id="GO:0000166">
    <property type="term" value="F:nucleotide binding"/>
    <property type="evidence" value="ECO:0007669"/>
    <property type="project" value="UniProtKB-KW"/>
</dbReference>
<dbReference type="InterPro" id="IPR005904">
    <property type="entry name" value="Hxn_phspho_trans"/>
</dbReference>
<dbReference type="NCBIfam" id="TIGR01203">
    <property type="entry name" value="HGPRTase"/>
    <property type="match status" value="1"/>
</dbReference>
<evidence type="ECO:0000256" key="4">
    <source>
        <dbReference type="ARBA" id="ARBA00008391"/>
    </source>
</evidence>
<dbReference type="GO" id="GO:0032263">
    <property type="term" value="P:GMP salvage"/>
    <property type="evidence" value="ECO:0007669"/>
    <property type="project" value="TreeGrafter"/>
</dbReference>
<keyword evidence="9 15" id="KW-0479">Metal-binding</keyword>
<dbReference type="PANTHER" id="PTHR43340">
    <property type="entry name" value="HYPOXANTHINE-GUANINE PHOSPHORIBOSYLTRANSFERASE"/>
    <property type="match status" value="1"/>
</dbReference>
<evidence type="ECO:0000256" key="3">
    <source>
        <dbReference type="ARBA" id="ARBA00004669"/>
    </source>
</evidence>
<dbReference type="FunFam" id="3.40.50.2020:FF:000006">
    <property type="entry name" value="Hypoxanthine phosphoribosyltransferase"/>
    <property type="match status" value="1"/>
</dbReference>
<dbReference type="GO" id="GO:0000287">
    <property type="term" value="F:magnesium ion binding"/>
    <property type="evidence" value="ECO:0007669"/>
    <property type="project" value="TreeGrafter"/>
</dbReference>
<proteinExistence type="inferred from homology"/>
<accession>A0A1G7IKG4</accession>
<evidence type="ECO:0000256" key="9">
    <source>
        <dbReference type="ARBA" id="ARBA00022723"/>
    </source>
</evidence>
<comment type="catalytic activity">
    <reaction evidence="13">
        <text>GMP + diphosphate = guanine + 5-phospho-alpha-D-ribose 1-diphosphate</text>
        <dbReference type="Rhea" id="RHEA:25424"/>
        <dbReference type="ChEBI" id="CHEBI:16235"/>
        <dbReference type="ChEBI" id="CHEBI:33019"/>
        <dbReference type="ChEBI" id="CHEBI:58017"/>
        <dbReference type="ChEBI" id="CHEBI:58115"/>
        <dbReference type="EC" id="2.4.2.8"/>
    </reaction>
    <physiologicalReaction direction="right-to-left" evidence="13">
        <dbReference type="Rhea" id="RHEA:25426"/>
    </physiologicalReaction>
</comment>
<dbReference type="GO" id="GO:0006166">
    <property type="term" value="P:purine ribonucleoside salvage"/>
    <property type="evidence" value="ECO:0007669"/>
    <property type="project" value="UniProtKB-KW"/>
</dbReference>
<comment type="subcellular location">
    <subcellularLocation>
        <location evidence="2 15">Cytoplasm</location>
    </subcellularLocation>
</comment>
<evidence type="ECO:0000256" key="8">
    <source>
        <dbReference type="ARBA" id="ARBA00022679"/>
    </source>
</evidence>
<evidence type="ECO:0000256" key="12">
    <source>
        <dbReference type="ARBA" id="ARBA00022842"/>
    </source>
</evidence>
<keyword evidence="18" id="KW-1185">Reference proteome</keyword>
<dbReference type="EC" id="2.4.2.8" evidence="5 15"/>